<evidence type="ECO:0000313" key="1">
    <source>
        <dbReference type="EMBL" id="ABS62944.1"/>
    </source>
</evidence>
<organism evidence="1 2">
    <name type="scientific">Parvibaculum lavamentivorans (strain DS-1 / DSM 13023 / NCIMB 13966)</name>
    <dbReference type="NCBI Taxonomy" id="402881"/>
    <lineage>
        <taxon>Bacteria</taxon>
        <taxon>Pseudomonadati</taxon>
        <taxon>Pseudomonadota</taxon>
        <taxon>Alphaproteobacteria</taxon>
        <taxon>Hyphomicrobiales</taxon>
        <taxon>Parvibaculaceae</taxon>
        <taxon>Parvibaculum</taxon>
    </lineage>
</organism>
<dbReference type="KEGG" id="pla:Plav_1324"/>
<dbReference type="Gene3D" id="3.40.50.150">
    <property type="entry name" value="Vaccinia Virus protein VP39"/>
    <property type="match status" value="1"/>
</dbReference>
<gene>
    <name evidence="1" type="ordered locus">Plav_1324</name>
</gene>
<dbReference type="STRING" id="402881.Plav_1324"/>
<dbReference type="Pfam" id="PF13489">
    <property type="entry name" value="Methyltransf_23"/>
    <property type="match status" value="1"/>
</dbReference>
<dbReference type="PANTHER" id="PTHR43861">
    <property type="entry name" value="TRANS-ACONITATE 2-METHYLTRANSFERASE-RELATED"/>
    <property type="match status" value="1"/>
</dbReference>
<dbReference type="GO" id="GO:0032259">
    <property type="term" value="P:methylation"/>
    <property type="evidence" value="ECO:0007669"/>
    <property type="project" value="UniProtKB-KW"/>
</dbReference>
<dbReference type="AlphaFoldDB" id="A7HSR1"/>
<accession>A7HSR1</accession>
<dbReference type="RefSeq" id="WP_012110218.1">
    <property type="nucleotide sequence ID" value="NC_009719.1"/>
</dbReference>
<reference evidence="1 2" key="1">
    <citation type="journal article" date="2011" name="Stand. Genomic Sci.">
        <title>Complete genome sequence of Parvibaculum lavamentivorans type strain (DS-1(T)).</title>
        <authorList>
            <person name="Schleheck D."/>
            <person name="Weiss M."/>
            <person name="Pitluck S."/>
            <person name="Bruce D."/>
            <person name="Land M.L."/>
            <person name="Han S."/>
            <person name="Saunders E."/>
            <person name="Tapia R."/>
            <person name="Detter C."/>
            <person name="Brettin T."/>
            <person name="Han J."/>
            <person name="Woyke T."/>
            <person name="Goodwin L."/>
            <person name="Pennacchio L."/>
            <person name="Nolan M."/>
            <person name="Cook A.M."/>
            <person name="Kjelleberg S."/>
            <person name="Thomas T."/>
        </authorList>
    </citation>
    <scope>NUCLEOTIDE SEQUENCE [LARGE SCALE GENOMIC DNA]</scope>
    <source>
        <strain evidence="2">DS-1 / DSM 13023 / NCIMB 13966</strain>
    </source>
</reference>
<sequence>MAGTSNAMIAPASCIVCGTHDFAPLGTKGRYNLFRCRACRLAFVHPMPCTSEIAAIYEKYTLHDSYERRARRKIIRSTRRLRRYMHLSPGNRFLDMGCSIGTGVEAAKRLGFEAHGIDIDEDSVGTARRLFPDGRYHAGTIDSLPAEWGQFDFLFSVEVIEHLPDPHAYFEALAPRARSGALLYLTTPDAGHWRVPKDFPSWHHVCPPQHLLFFNKHAIGRFLDRHGFDVVKFEWNLKPGMKLLARKR</sequence>
<protein>
    <submittedName>
        <fullName evidence="1">Methyltransferase type 11</fullName>
    </submittedName>
</protein>
<evidence type="ECO:0000313" key="2">
    <source>
        <dbReference type="Proteomes" id="UP000006377"/>
    </source>
</evidence>
<dbReference type="HOGENOM" id="CLU_068669_3_1_5"/>
<dbReference type="InterPro" id="IPR029063">
    <property type="entry name" value="SAM-dependent_MTases_sf"/>
</dbReference>
<keyword evidence="2" id="KW-1185">Reference proteome</keyword>
<name>A7HSR1_PARL1</name>
<dbReference type="Proteomes" id="UP000006377">
    <property type="component" value="Chromosome"/>
</dbReference>
<keyword evidence="1" id="KW-0489">Methyltransferase</keyword>
<proteinExistence type="predicted"/>
<dbReference type="GO" id="GO:0008168">
    <property type="term" value="F:methyltransferase activity"/>
    <property type="evidence" value="ECO:0007669"/>
    <property type="project" value="UniProtKB-KW"/>
</dbReference>
<dbReference type="SUPFAM" id="SSF53335">
    <property type="entry name" value="S-adenosyl-L-methionine-dependent methyltransferases"/>
    <property type="match status" value="1"/>
</dbReference>
<dbReference type="eggNOG" id="COG2227">
    <property type="taxonomic scope" value="Bacteria"/>
</dbReference>
<dbReference type="PANTHER" id="PTHR43861:SF6">
    <property type="entry name" value="METHYLTRANSFERASE TYPE 11"/>
    <property type="match status" value="1"/>
</dbReference>
<dbReference type="EMBL" id="CP000774">
    <property type="protein sequence ID" value="ABS62944.1"/>
    <property type="molecule type" value="Genomic_DNA"/>
</dbReference>
<keyword evidence="1" id="KW-0808">Transferase</keyword>
<dbReference type="CDD" id="cd02440">
    <property type="entry name" value="AdoMet_MTases"/>
    <property type="match status" value="1"/>
</dbReference>